<name>A0A9P8UWI2_9PEZI</name>
<organism evidence="3 4">
    <name type="scientific">Truncatella angustata</name>
    <dbReference type="NCBI Taxonomy" id="152316"/>
    <lineage>
        <taxon>Eukaryota</taxon>
        <taxon>Fungi</taxon>
        <taxon>Dikarya</taxon>
        <taxon>Ascomycota</taxon>
        <taxon>Pezizomycotina</taxon>
        <taxon>Sordariomycetes</taxon>
        <taxon>Xylariomycetidae</taxon>
        <taxon>Amphisphaeriales</taxon>
        <taxon>Sporocadaceae</taxon>
        <taxon>Truncatella</taxon>
    </lineage>
</organism>
<dbReference type="EMBL" id="JAGPXC010000001">
    <property type="protein sequence ID" value="KAH6659637.1"/>
    <property type="molecule type" value="Genomic_DNA"/>
</dbReference>
<dbReference type="Gene3D" id="3.90.470.20">
    <property type="entry name" value="4'-phosphopantetheinyl transferase domain"/>
    <property type="match status" value="1"/>
</dbReference>
<evidence type="ECO:0000313" key="4">
    <source>
        <dbReference type="Proteomes" id="UP000758603"/>
    </source>
</evidence>
<dbReference type="OrthoDB" id="15433at2759"/>
<feature type="domain" description="4'-phosphopantetheinyl transferase" evidence="2">
    <location>
        <begin position="11"/>
        <end position="118"/>
    </location>
</feature>
<dbReference type="InterPro" id="IPR037143">
    <property type="entry name" value="4-PPantetheinyl_Trfase_dom_sf"/>
</dbReference>
<evidence type="ECO:0000259" key="2">
    <source>
        <dbReference type="Pfam" id="PF01648"/>
    </source>
</evidence>
<protein>
    <recommendedName>
        <fullName evidence="2">4'-phosphopantetheinyl transferase domain-containing protein</fullName>
    </recommendedName>
</protein>
<keyword evidence="1" id="KW-0808">Transferase</keyword>
<accession>A0A9P8UWI2</accession>
<dbReference type="GeneID" id="70124416"/>
<dbReference type="Proteomes" id="UP000758603">
    <property type="component" value="Unassembled WGS sequence"/>
</dbReference>
<evidence type="ECO:0000256" key="1">
    <source>
        <dbReference type="ARBA" id="ARBA00022679"/>
    </source>
</evidence>
<sequence length="195" mass="21216">MANCGSIPMGLGHDICHIPRIYRILTSKRGPRFIERVLTETERRKPRPTSIFEVVFAHQGKIASQSEGTTSSATSRDPRFWKAAEYLAGRFAAKEAAIKAFPHHRLNFENIQIVSNPGILRSAKMNVAEGPKHEANPEFGSSPQLLNNSGPPTAVIRIEGTSQILSAALSISHDGDYASAVCMYLPVSAATTTKC</sequence>
<proteinExistence type="predicted"/>
<keyword evidence="4" id="KW-1185">Reference proteome</keyword>
<gene>
    <name evidence="3" type="ORF">BKA67DRAFT_21451</name>
</gene>
<dbReference type="SUPFAM" id="SSF56214">
    <property type="entry name" value="4'-phosphopantetheinyl transferase"/>
    <property type="match status" value="1"/>
</dbReference>
<dbReference type="GO" id="GO:0008897">
    <property type="term" value="F:holo-[acyl-carrier-protein] synthase activity"/>
    <property type="evidence" value="ECO:0007669"/>
    <property type="project" value="InterPro"/>
</dbReference>
<evidence type="ECO:0000313" key="3">
    <source>
        <dbReference type="EMBL" id="KAH6659637.1"/>
    </source>
</evidence>
<dbReference type="AlphaFoldDB" id="A0A9P8UWI2"/>
<dbReference type="GO" id="GO:0000287">
    <property type="term" value="F:magnesium ion binding"/>
    <property type="evidence" value="ECO:0007669"/>
    <property type="project" value="InterPro"/>
</dbReference>
<dbReference type="Pfam" id="PF01648">
    <property type="entry name" value="ACPS"/>
    <property type="match status" value="1"/>
</dbReference>
<dbReference type="RefSeq" id="XP_045963768.1">
    <property type="nucleotide sequence ID" value="XM_046095523.1"/>
</dbReference>
<comment type="caution">
    <text evidence="3">The sequence shown here is derived from an EMBL/GenBank/DDBJ whole genome shotgun (WGS) entry which is preliminary data.</text>
</comment>
<reference evidence="3" key="1">
    <citation type="journal article" date="2021" name="Nat. Commun.">
        <title>Genetic determinants of endophytism in the Arabidopsis root mycobiome.</title>
        <authorList>
            <person name="Mesny F."/>
            <person name="Miyauchi S."/>
            <person name="Thiergart T."/>
            <person name="Pickel B."/>
            <person name="Atanasova L."/>
            <person name="Karlsson M."/>
            <person name="Huettel B."/>
            <person name="Barry K.W."/>
            <person name="Haridas S."/>
            <person name="Chen C."/>
            <person name="Bauer D."/>
            <person name="Andreopoulos W."/>
            <person name="Pangilinan J."/>
            <person name="LaButti K."/>
            <person name="Riley R."/>
            <person name="Lipzen A."/>
            <person name="Clum A."/>
            <person name="Drula E."/>
            <person name="Henrissat B."/>
            <person name="Kohler A."/>
            <person name="Grigoriev I.V."/>
            <person name="Martin F.M."/>
            <person name="Hacquard S."/>
        </authorList>
    </citation>
    <scope>NUCLEOTIDE SEQUENCE</scope>
    <source>
        <strain evidence="3">MPI-SDFR-AT-0073</strain>
    </source>
</reference>
<dbReference type="InterPro" id="IPR008278">
    <property type="entry name" value="4-PPantetheinyl_Trfase_dom"/>
</dbReference>